<protein>
    <recommendedName>
        <fullName evidence="5">Flavin-containing monooxygenase</fullName>
    </recommendedName>
</protein>
<dbReference type="InterPro" id="IPR020946">
    <property type="entry name" value="Flavin_mOase-like"/>
</dbReference>
<sequence>MASNETKTSEEVCTVQKPDPVSRTGRRRIAVIGGGLSGICTARQLLIDGIEPVIFEVRNKLGGLWLYDP</sequence>
<evidence type="ECO:0000256" key="1">
    <source>
        <dbReference type="ARBA" id="ARBA00022630"/>
    </source>
</evidence>
<dbReference type="GO" id="GO:0050660">
    <property type="term" value="F:flavin adenine dinucleotide binding"/>
    <property type="evidence" value="ECO:0007669"/>
    <property type="project" value="InterPro"/>
</dbReference>
<dbReference type="GO" id="GO:0004499">
    <property type="term" value="F:N,N-dimethylaniline monooxygenase activity"/>
    <property type="evidence" value="ECO:0007669"/>
    <property type="project" value="InterPro"/>
</dbReference>
<evidence type="ECO:0000256" key="3">
    <source>
        <dbReference type="ARBA" id="ARBA00023002"/>
    </source>
</evidence>
<dbReference type="EMBL" id="GBEZ01023308">
    <property type="protein sequence ID" value="JAC63571.1"/>
    <property type="molecule type" value="Transcribed_RNA"/>
</dbReference>
<accession>A0A061QZ55</accession>
<gene>
    <name evidence="4" type="ORF">TSPGSL018_20316</name>
</gene>
<evidence type="ECO:0000256" key="2">
    <source>
        <dbReference type="ARBA" id="ARBA00022827"/>
    </source>
</evidence>
<name>A0A061QZ55_9CHLO</name>
<dbReference type="AlphaFoldDB" id="A0A061QZ55"/>
<dbReference type="SUPFAM" id="SSF51905">
    <property type="entry name" value="FAD/NAD(P)-binding domain"/>
    <property type="match status" value="1"/>
</dbReference>
<dbReference type="InterPro" id="IPR036188">
    <property type="entry name" value="FAD/NAD-bd_sf"/>
</dbReference>
<proteinExistence type="predicted"/>
<keyword evidence="3" id="KW-0560">Oxidoreductase</keyword>
<organism evidence="4">
    <name type="scientific">Tetraselmis sp. GSL018</name>
    <dbReference type="NCBI Taxonomy" id="582737"/>
    <lineage>
        <taxon>Eukaryota</taxon>
        <taxon>Viridiplantae</taxon>
        <taxon>Chlorophyta</taxon>
        <taxon>core chlorophytes</taxon>
        <taxon>Chlorodendrophyceae</taxon>
        <taxon>Chlorodendrales</taxon>
        <taxon>Chlorodendraceae</taxon>
        <taxon>Tetraselmis</taxon>
    </lineage>
</organism>
<keyword evidence="2" id="KW-0274">FAD</keyword>
<dbReference type="Gene3D" id="3.50.50.60">
    <property type="entry name" value="FAD/NAD(P)-binding domain"/>
    <property type="match status" value="1"/>
</dbReference>
<feature type="non-terminal residue" evidence="4">
    <location>
        <position position="69"/>
    </location>
</feature>
<evidence type="ECO:0000313" key="4">
    <source>
        <dbReference type="EMBL" id="JAC63571.1"/>
    </source>
</evidence>
<evidence type="ECO:0008006" key="5">
    <source>
        <dbReference type="Google" id="ProtNLM"/>
    </source>
</evidence>
<keyword evidence="1" id="KW-0285">Flavoprotein</keyword>
<reference evidence="4" key="1">
    <citation type="submission" date="2014-05" db="EMBL/GenBank/DDBJ databases">
        <title>The transcriptome of the halophilic microalga Tetraselmis sp. GSL018 isolated from the Great Salt Lake, Utah.</title>
        <authorList>
            <person name="Jinkerson R.E."/>
            <person name="D'Adamo S."/>
            <person name="Posewitz M.C."/>
        </authorList>
    </citation>
    <scope>NUCLEOTIDE SEQUENCE</scope>
    <source>
        <strain evidence="4">GSL018</strain>
    </source>
</reference>
<dbReference type="GO" id="GO:0050661">
    <property type="term" value="F:NADP binding"/>
    <property type="evidence" value="ECO:0007669"/>
    <property type="project" value="InterPro"/>
</dbReference>
<dbReference type="PRINTS" id="PR00419">
    <property type="entry name" value="ADXRDTASE"/>
</dbReference>
<dbReference type="Pfam" id="PF00743">
    <property type="entry name" value="FMO-like"/>
    <property type="match status" value="1"/>
</dbReference>